<accession>A0AAV5UVX7</accession>
<evidence type="ECO:0000313" key="2">
    <source>
        <dbReference type="Proteomes" id="UP001432322"/>
    </source>
</evidence>
<gene>
    <name evidence="1" type="ORF">PFISCL1PPCAC_1719</name>
</gene>
<dbReference type="Proteomes" id="UP001432322">
    <property type="component" value="Unassembled WGS sequence"/>
</dbReference>
<sequence>DELRDRIQKFQQSLNISTNMKQRHLLTMLARYSRIHKHFVQMPNRKCGTAKKDFRYRHQFPDPAPEFDEKMAIACSNGTESDNIVMNCLEHMAAHVIPKTNWANTSIDLL</sequence>
<keyword evidence="2" id="KW-1185">Reference proteome</keyword>
<name>A0AAV5UVX7_9BILA</name>
<comment type="caution">
    <text evidence="1">The sequence shown here is derived from an EMBL/GenBank/DDBJ whole genome shotgun (WGS) entry which is preliminary data.</text>
</comment>
<protein>
    <submittedName>
        <fullName evidence="1">Uncharacterized protein</fullName>
    </submittedName>
</protein>
<proteinExistence type="predicted"/>
<organism evidence="1 2">
    <name type="scientific">Pristionchus fissidentatus</name>
    <dbReference type="NCBI Taxonomy" id="1538716"/>
    <lineage>
        <taxon>Eukaryota</taxon>
        <taxon>Metazoa</taxon>
        <taxon>Ecdysozoa</taxon>
        <taxon>Nematoda</taxon>
        <taxon>Chromadorea</taxon>
        <taxon>Rhabditida</taxon>
        <taxon>Rhabditina</taxon>
        <taxon>Diplogasteromorpha</taxon>
        <taxon>Diplogasteroidea</taxon>
        <taxon>Neodiplogasteridae</taxon>
        <taxon>Pristionchus</taxon>
    </lineage>
</organism>
<feature type="non-terminal residue" evidence="1">
    <location>
        <position position="110"/>
    </location>
</feature>
<dbReference type="EMBL" id="BTSY01000001">
    <property type="protein sequence ID" value="GMT10422.1"/>
    <property type="molecule type" value="Genomic_DNA"/>
</dbReference>
<feature type="non-terminal residue" evidence="1">
    <location>
        <position position="1"/>
    </location>
</feature>
<evidence type="ECO:0000313" key="1">
    <source>
        <dbReference type="EMBL" id="GMT10422.1"/>
    </source>
</evidence>
<reference evidence="1" key="1">
    <citation type="submission" date="2023-10" db="EMBL/GenBank/DDBJ databases">
        <title>Genome assembly of Pristionchus species.</title>
        <authorList>
            <person name="Yoshida K."/>
            <person name="Sommer R.J."/>
        </authorList>
    </citation>
    <scope>NUCLEOTIDE SEQUENCE</scope>
    <source>
        <strain evidence="1">RS5133</strain>
    </source>
</reference>
<dbReference type="AlphaFoldDB" id="A0AAV5UVX7"/>